<name>A0A1Q9CAY0_SYMMI</name>
<evidence type="ECO:0000256" key="1">
    <source>
        <dbReference type="SAM" id="MobiDB-lite"/>
    </source>
</evidence>
<accession>A0A1Q9CAY0</accession>
<gene>
    <name evidence="2" type="ORF">AK812_SmicGene39548</name>
</gene>
<evidence type="ECO:0000313" key="3">
    <source>
        <dbReference type="Proteomes" id="UP000186817"/>
    </source>
</evidence>
<dbReference type="EMBL" id="LSRX01001417">
    <property type="protein sequence ID" value="OLP80085.1"/>
    <property type="molecule type" value="Genomic_DNA"/>
</dbReference>
<organism evidence="2 3">
    <name type="scientific">Symbiodinium microadriaticum</name>
    <name type="common">Dinoflagellate</name>
    <name type="synonym">Zooxanthella microadriatica</name>
    <dbReference type="NCBI Taxonomy" id="2951"/>
    <lineage>
        <taxon>Eukaryota</taxon>
        <taxon>Sar</taxon>
        <taxon>Alveolata</taxon>
        <taxon>Dinophyceae</taxon>
        <taxon>Suessiales</taxon>
        <taxon>Symbiodiniaceae</taxon>
        <taxon>Symbiodinium</taxon>
    </lineage>
</organism>
<evidence type="ECO:0000313" key="2">
    <source>
        <dbReference type="EMBL" id="OLP80085.1"/>
    </source>
</evidence>
<proteinExistence type="predicted"/>
<dbReference type="Proteomes" id="UP000186817">
    <property type="component" value="Unassembled WGS sequence"/>
</dbReference>
<protein>
    <submittedName>
        <fullName evidence="2">Uncharacterized protein</fullName>
    </submittedName>
</protein>
<comment type="caution">
    <text evidence="2">The sequence shown here is derived from an EMBL/GenBank/DDBJ whole genome shotgun (WGS) entry which is preliminary data.</text>
</comment>
<keyword evidence="3" id="KW-1185">Reference proteome</keyword>
<dbReference type="AlphaFoldDB" id="A0A1Q9CAY0"/>
<reference evidence="2 3" key="1">
    <citation type="submission" date="2016-02" db="EMBL/GenBank/DDBJ databases">
        <title>Genome analysis of coral dinoflagellate symbionts highlights evolutionary adaptations to a symbiotic lifestyle.</title>
        <authorList>
            <person name="Aranda M."/>
            <person name="Li Y."/>
            <person name="Liew Y.J."/>
            <person name="Baumgarten S."/>
            <person name="Simakov O."/>
            <person name="Wilson M."/>
            <person name="Piel J."/>
            <person name="Ashoor H."/>
            <person name="Bougouffa S."/>
            <person name="Bajic V.B."/>
            <person name="Ryu T."/>
            <person name="Ravasi T."/>
            <person name="Bayer T."/>
            <person name="Micklem G."/>
            <person name="Kim H."/>
            <person name="Bhak J."/>
            <person name="Lajeunesse T.C."/>
            <person name="Voolstra C.R."/>
        </authorList>
    </citation>
    <scope>NUCLEOTIDE SEQUENCE [LARGE SCALE GENOMIC DNA]</scope>
    <source>
        <strain evidence="2 3">CCMP2467</strain>
    </source>
</reference>
<feature type="region of interest" description="Disordered" evidence="1">
    <location>
        <begin position="1"/>
        <end position="66"/>
    </location>
</feature>
<sequence length="196" mass="21042">MSTPPTEQPGDALLQQGMSPTYQDEDRVPAQGDAAPDPLRHDREVPPPGMTRTLLNGTPPDSGIAAPRSEMELPVLASGNEGNMASQDRAREISAEGTVPMAGVTAPPLTTSSQAGLSLPLFQNFVPSPLPGQSPVAQQQGGTRLDSYENSLRSTRRENVKFELAILAPHRGFRLFRVASLELPPESLRIILYLVP</sequence>